<evidence type="ECO:0000259" key="1">
    <source>
        <dbReference type="Pfam" id="PF03992"/>
    </source>
</evidence>
<dbReference type="Gene3D" id="3.30.70.100">
    <property type="match status" value="1"/>
</dbReference>
<accession>A0A068R614</accession>
<dbReference type="Pfam" id="PF03992">
    <property type="entry name" value="ABM"/>
    <property type="match status" value="1"/>
</dbReference>
<dbReference type="AlphaFoldDB" id="A0A068R614"/>
<dbReference type="HOGENOM" id="CLU_131496_5_0_6"/>
<dbReference type="RefSeq" id="WP_045959282.1">
    <property type="nucleotide sequence ID" value="NZ_FO704551.1"/>
</dbReference>
<organism evidence="2 3">
    <name type="scientific">Xenorhabdus poinarii G6</name>
    <dbReference type="NCBI Taxonomy" id="1354304"/>
    <lineage>
        <taxon>Bacteria</taxon>
        <taxon>Pseudomonadati</taxon>
        <taxon>Pseudomonadota</taxon>
        <taxon>Gammaproteobacteria</taxon>
        <taxon>Enterobacterales</taxon>
        <taxon>Morganellaceae</taxon>
        <taxon>Xenorhabdus</taxon>
    </lineage>
</organism>
<protein>
    <recommendedName>
        <fullName evidence="1">ABM domain-containing protein</fullName>
    </recommendedName>
</protein>
<dbReference type="KEGG" id="xpo:XPG1_2684"/>
<feature type="domain" description="ABM" evidence="1">
    <location>
        <begin position="21"/>
        <end position="76"/>
    </location>
</feature>
<dbReference type="InterPro" id="IPR011008">
    <property type="entry name" value="Dimeric_a/b-barrel"/>
</dbReference>
<gene>
    <name evidence="2" type="ORF">XPG1_2684</name>
</gene>
<dbReference type="SUPFAM" id="SSF54909">
    <property type="entry name" value="Dimeric alpha+beta barrel"/>
    <property type="match status" value="1"/>
</dbReference>
<dbReference type="STRING" id="1354304.XPG1_2684"/>
<sequence length="97" mass="11459">MKEIYCTARFLVKKGFKYSSMNETAKENGCLHYERADEISYSGAESDCWDVCLIERWYSREDFDAHCNKSYITHFFDVIAKKYVEKADIRLYSPLSV</sequence>
<dbReference type="OrthoDB" id="6912333at2"/>
<proteinExistence type="predicted"/>
<reference evidence="2 3" key="1">
    <citation type="submission" date="2013-07" db="EMBL/GenBank/DDBJ databases">
        <authorList>
            <person name="Genoscope - CEA"/>
        </authorList>
    </citation>
    <scope>NUCLEOTIDE SEQUENCE [LARGE SCALE GENOMIC DNA]</scope>
    <source>
        <strain evidence="2 3">G6</strain>
    </source>
</reference>
<dbReference type="InterPro" id="IPR007138">
    <property type="entry name" value="ABM_dom"/>
</dbReference>
<keyword evidence="3" id="KW-1185">Reference proteome</keyword>
<evidence type="ECO:0000313" key="2">
    <source>
        <dbReference type="EMBL" id="CDG22336.1"/>
    </source>
</evidence>
<name>A0A068R614_9GAMM</name>
<dbReference type="Proteomes" id="UP000032735">
    <property type="component" value="Chromosome"/>
</dbReference>
<dbReference type="EMBL" id="FO704551">
    <property type="protein sequence ID" value="CDG22336.1"/>
    <property type="molecule type" value="Genomic_DNA"/>
</dbReference>
<evidence type="ECO:0000313" key="3">
    <source>
        <dbReference type="Proteomes" id="UP000032735"/>
    </source>
</evidence>